<organism evidence="1 2">
    <name type="scientific">Canavalia gladiata</name>
    <name type="common">Sword bean</name>
    <name type="synonym">Dolichos gladiatus</name>
    <dbReference type="NCBI Taxonomy" id="3824"/>
    <lineage>
        <taxon>Eukaryota</taxon>
        <taxon>Viridiplantae</taxon>
        <taxon>Streptophyta</taxon>
        <taxon>Embryophyta</taxon>
        <taxon>Tracheophyta</taxon>
        <taxon>Spermatophyta</taxon>
        <taxon>Magnoliopsida</taxon>
        <taxon>eudicotyledons</taxon>
        <taxon>Gunneridae</taxon>
        <taxon>Pentapetalae</taxon>
        <taxon>rosids</taxon>
        <taxon>fabids</taxon>
        <taxon>Fabales</taxon>
        <taxon>Fabaceae</taxon>
        <taxon>Papilionoideae</taxon>
        <taxon>50 kb inversion clade</taxon>
        <taxon>NPAAA clade</taxon>
        <taxon>indigoferoid/millettioid clade</taxon>
        <taxon>Phaseoleae</taxon>
        <taxon>Canavalia</taxon>
    </lineage>
</organism>
<reference evidence="1 2" key="1">
    <citation type="submission" date="2024-01" db="EMBL/GenBank/DDBJ databases">
        <title>The genomes of 5 underutilized Papilionoideae crops provide insights into root nodulation and disease resistanc.</title>
        <authorList>
            <person name="Jiang F."/>
        </authorList>
    </citation>
    <scope>NUCLEOTIDE SEQUENCE [LARGE SCALE GENOMIC DNA]</scope>
    <source>
        <strain evidence="1">LVBAO_FW01</strain>
        <tissue evidence="1">Leaves</tissue>
    </source>
</reference>
<evidence type="ECO:0000313" key="1">
    <source>
        <dbReference type="EMBL" id="KAK7320486.1"/>
    </source>
</evidence>
<accession>A0AAN9KPX3</accession>
<gene>
    <name evidence="1" type="ORF">VNO77_29997</name>
</gene>
<keyword evidence="2" id="KW-1185">Reference proteome</keyword>
<evidence type="ECO:0000313" key="2">
    <source>
        <dbReference type="Proteomes" id="UP001367508"/>
    </source>
</evidence>
<sequence>MVFDIAFTHHLFSILTRDEASDMGFLFLYRMFYALLAVCSHQVENVLEFLEKWTAHLMKTCVFHANTILAIGSNPCKKNIIVNN</sequence>
<dbReference type="Proteomes" id="UP001367508">
    <property type="component" value="Unassembled WGS sequence"/>
</dbReference>
<protein>
    <submittedName>
        <fullName evidence="1">Uncharacterized protein</fullName>
    </submittedName>
</protein>
<proteinExistence type="predicted"/>
<dbReference type="EMBL" id="JAYMYQ010000007">
    <property type="protein sequence ID" value="KAK7320486.1"/>
    <property type="molecule type" value="Genomic_DNA"/>
</dbReference>
<name>A0AAN9KPX3_CANGL</name>
<comment type="caution">
    <text evidence="1">The sequence shown here is derived from an EMBL/GenBank/DDBJ whole genome shotgun (WGS) entry which is preliminary data.</text>
</comment>
<dbReference type="AlphaFoldDB" id="A0AAN9KPX3"/>